<proteinExistence type="predicted"/>
<gene>
    <name evidence="1" type="ORF">MasN3_26440</name>
</gene>
<reference evidence="1" key="1">
    <citation type="submission" date="2022-11" db="EMBL/GenBank/DDBJ databases">
        <title>Isolation and characterization of PLA-degrading bacterium Massilia sp. from Antarctic soil.</title>
        <authorList>
            <person name="Sato K."/>
            <person name="Gomez-Fuentes C."/>
            <person name="Ahmad S.A."/>
            <person name="Zulkharnain A."/>
        </authorList>
    </citation>
    <scope>NUCLEOTIDE SEQUENCE</scope>
    <source>
        <strain evidence="1">N-3</strain>
    </source>
</reference>
<dbReference type="EMBL" id="AP026966">
    <property type="protein sequence ID" value="BDT59150.1"/>
    <property type="molecule type" value="Genomic_DNA"/>
</dbReference>
<name>A0ABM8C7F8_9BURK</name>
<accession>A0ABM8C7F8</accession>
<evidence type="ECO:0000313" key="2">
    <source>
        <dbReference type="Proteomes" id="UP001163336"/>
    </source>
</evidence>
<organism evidence="1 2">
    <name type="scientific">Massilia varians</name>
    <dbReference type="NCBI Taxonomy" id="457921"/>
    <lineage>
        <taxon>Bacteria</taxon>
        <taxon>Pseudomonadati</taxon>
        <taxon>Pseudomonadota</taxon>
        <taxon>Betaproteobacteria</taxon>
        <taxon>Burkholderiales</taxon>
        <taxon>Oxalobacteraceae</taxon>
        <taxon>Telluria group</taxon>
        <taxon>Massilia</taxon>
    </lineage>
</organism>
<sequence>MRATERLRFATASIAAFWHVGAHLRAIILMGPGIYLHDLQFSLQVVACDSRGCVPMVPDQQTQQTPGYLSEGGSHAKNCSICFDVPLSDTEWQAFFAEKT</sequence>
<keyword evidence="2" id="KW-1185">Reference proteome</keyword>
<protein>
    <submittedName>
        <fullName evidence="1">Uncharacterized protein</fullName>
    </submittedName>
</protein>
<evidence type="ECO:0000313" key="1">
    <source>
        <dbReference type="EMBL" id="BDT59150.1"/>
    </source>
</evidence>
<dbReference type="Proteomes" id="UP001163336">
    <property type="component" value="Chromosome"/>
</dbReference>